<evidence type="ECO:0000313" key="3">
    <source>
        <dbReference type="Proteomes" id="UP000284868"/>
    </source>
</evidence>
<dbReference type="Proteomes" id="UP000284868">
    <property type="component" value="Unassembled WGS sequence"/>
</dbReference>
<evidence type="ECO:0000259" key="1">
    <source>
        <dbReference type="Pfam" id="PF13349"/>
    </source>
</evidence>
<dbReference type="OrthoDB" id="1652639at2"/>
<dbReference type="Pfam" id="PF13349">
    <property type="entry name" value="DUF4097"/>
    <property type="match status" value="1"/>
</dbReference>
<gene>
    <name evidence="2" type="ORF">DWZ83_06175</name>
</gene>
<keyword evidence="3" id="KW-1185">Reference proteome</keyword>
<dbReference type="Gene3D" id="2.160.20.120">
    <property type="match status" value="1"/>
</dbReference>
<reference evidence="2 3" key="1">
    <citation type="submission" date="2018-08" db="EMBL/GenBank/DDBJ databases">
        <title>A genome reference for cultivated species of the human gut microbiota.</title>
        <authorList>
            <person name="Zou Y."/>
            <person name="Xue W."/>
            <person name="Luo G."/>
        </authorList>
    </citation>
    <scope>NUCLEOTIDE SEQUENCE [LARGE SCALE GENOMIC DNA]</scope>
    <source>
        <strain evidence="2 3">AF35-6BH</strain>
    </source>
</reference>
<dbReference type="EMBL" id="QRPK01000026">
    <property type="protein sequence ID" value="RHM10570.1"/>
    <property type="molecule type" value="Genomic_DNA"/>
</dbReference>
<feature type="domain" description="DUF4097" evidence="1">
    <location>
        <begin position="159"/>
        <end position="282"/>
    </location>
</feature>
<comment type="caution">
    <text evidence="2">The sequence shown here is derived from an EMBL/GenBank/DDBJ whole genome shotgun (WGS) entry which is preliminary data.</text>
</comment>
<proteinExistence type="predicted"/>
<dbReference type="RefSeq" id="WP_118365601.1">
    <property type="nucleotide sequence ID" value="NZ_QRPK01000026.1"/>
</dbReference>
<dbReference type="AlphaFoldDB" id="A0A415PCV3"/>
<sequence length="286" mass="31940">MKKHKGLKISLIVAIVCILGGFSLLGIGLAKGGSLRYLSVSNDTVSWWPWKHGNIGIWIGDDHDTLSEWDDDSDEYIRNNTEYKQDLEKFSGIVIEANVGEVHITSGSKNQLRYHAKHEEAIQYEVKDGVLHIRMQHHGNHNENTIMYLSLTTDLLNILDVYNKAGNISIDGVRTKKLQIHTDAGNIDLEDIYSEQSNIKQECGNIEMEGSFMNKTTISNAVGNTEITLQGNVRDYFIQAVNALGNSEIFDKEYQGSMDTSVGSTEASNHILIKNELGNLEVSIKD</sequence>
<protein>
    <recommendedName>
        <fullName evidence="1">DUF4097 domain-containing protein</fullName>
    </recommendedName>
</protein>
<evidence type="ECO:0000313" key="2">
    <source>
        <dbReference type="EMBL" id="RHM10570.1"/>
    </source>
</evidence>
<name>A0A415PCV3_9FIRM</name>
<dbReference type="InterPro" id="IPR025164">
    <property type="entry name" value="Toastrack_DUF4097"/>
</dbReference>
<accession>A0A415PCV3</accession>
<organism evidence="2 3">
    <name type="scientific">Amedibacillus dolichus</name>
    <dbReference type="NCBI Taxonomy" id="31971"/>
    <lineage>
        <taxon>Bacteria</taxon>
        <taxon>Bacillati</taxon>
        <taxon>Bacillota</taxon>
        <taxon>Erysipelotrichia</taxon>
        <taxon>Erysipelotrichales</taxon>
        <taxon>Erysipelotrichaceae</taxon>
        <taxon>Amedibacillus</taxon>
    </lineage>
</organism>